<dbReference type="RefSeq" id="WP_129522777.1">
    <property type="nucleotide sequence ID" value="NZ_SDPV01000001.1"/>
</dbReference>
<gene>
    <name evidence="2" type="ORF">ETX26_00540</name>
</gene>
<accession>A0A4Q2KLL1</accession>
<dbReference type="OrthoDB" id="7282816at2"/>
<name>A0A4Q2KLL1_9SPHN</name>
<evidence type="ECO:0000313" key="2">
    <source>
        <dbReference type="EMBL" id="RXZ65287.1"/>
    </source>
</evidence>
<protein>
    <submittedName>
        <fullName evidence="2">LysR family transcriptional regulator</fullName>
    </submittedName>
</protein>
<feature type="region of interest" description="Disordered" evidence="1">
    <location>
        <begin position="1"/>
        <end position="26"/>
    </location>
</feature>
<reference evidence="2 3" key="1">
    <citation type="submission" date="2019-01" db="EMBL/GenBank/DDBJ databases">
        <title>Altererythrobacter rhizovicinus sp. nov., isolated from the rhizosphere soil of Haloxylon ammodendron.</title>
        <authorList>
            <person name="Li H.-P."/>
            <person name="Gou J.-Y."/>
            <person name="Yao D."/>
            <person name="Han Q.-Q."/>
            <person name="Shao K.-Z."/>
            <person name="Zhao Q."/>
            <person name="Zhang J.-L."/>
        </authorList>
    </citation>
    <scope>NUCLEOTIDE SEQUENCE [LARGE SCALE GENOMIC DNA]</scope>
    <source>
        <strain evidence="2 3">AY-3R</strain>
    </source>
</reference>
<evidence type="ECO:0000313" key="3">
    <source>
        <dbReference type="Proteomes" id="UP000293623"/>
    </source>
</evidence>
<feature type="compositionally biased region" description="Pro residues" evidence="1">
    <location>
        <begin position="1"/>
        <end position="10"/>
    </location>
</feature>
<dbReference type="AlphaFoldDB" id="A0A4Q2KLL1"/>
<evidence type="ECO:0000256" key="1">
    <source>
        <dbReference type="SAM" id="MobiDB-lite"/>
    </source>
</evidence>
<dbReference type="EMBL" id="SDPV01000001">
    <property type="protein sequence ID" value="RXZ65287.1"/>
    <property type="molecule type" value="Genomic_DNA"/>
</dbReference>
<organism evidence="2 3">
    <name type="scientific">Pelagerythrobacter rhizovicinus</name>
    <dbReference type="NCBI Taxonomy" id="2268576"/>
    <lineage>
        <taxon>Bacteria</taxon>
        <taxon>Pseudomonadati</taxon>
        <taxon>Pseudomonadota</taxon>
        <taxon>Alphaproteobacteria</taxon>
        <taxon>Sphingomonadales</taxon>
        <taxon>Erythrobacteraceae</taxon>
        <taxon>Pelagerythrobacter</taxon>
    </lineage>
</organism>
<sequence length="100" mass="10943">MTHESIPPPAVAACRSTRSSGRRPNADYRWTARKAMAFLDLLAAGESVAAAARRVGMSRQSAYRLRTRAGEHFAQGWDLARRAGHARRAAARERLGGSPR</sequence>
<dbReference type="Pfam" id="PF13384">
    <property type="entry name" value="HTH_23"/>
    <property type="match status" value="1"/>
</dbReference>
<comment type="caution">
    <text evidence="2">The sequence shown here is derived from an EMBL/GenBank/DDBJ whole genome shotgun (WGS) entry which is preliminary data.</text>
</comment>
<proteinExistence type="predicted"/>
<dbReference type="Proteomes" id="UP000293623">
    <property type="component" value="Unassembled WGS sequence"/>
</dbReference>
<keyword evidence="3" id="KW-1185">Reference proteome</keyword>